<dbReference type="STRING" id="540747.SAMN04488031_103313"/>
<dbReference type="GO" id="GO:0003677">
    <property type="term" value="F:DNA binding"/>
    <property type="evidence" value="ECO:0007669"/>
    <property type="project" value="UniProtKB-KW"/>
</dbReference>
<dbReference type="Proteomes" id="UP000051401">
    <property type="component" value="Unassembled WGS sequence"/>
</dbReference>
<evidence type="ECO:0000259" key="4">
    <source>
        <dbReference type="Pfam" id="PF01420"/>
    </source>
</evidence>
<dbReference type="AlphaFoldDB" id="A0A0T5PCF2"/>
<feature type="domain" description="Type I restriction modification DNA specificity" evidence="4">
    <location>
        <begin position="267"/>
        <end position="379"/>
    </location>
</feature>
<dbReference type="GO" id="GO:0009307">
    <property type="term" value="P:DNA restriction-modification system"/>
    <property type="evidence" value="ECO:0007669"/>
    <property type="project" value="UniProtKB-KW"/>
</dbReference>
<dbReference type="Gene3D" id="3.90.220.20">
    <property type="entry name" value="DNA methylase specificity domains"/>
    <property type="match status" value="2"/>
</dbReference>
<reference evidence="5 7" key="1">
    <citation type="submission" date="2015-04" db="EMBL/GenBank/DDBJ databases">
        <title>The draft genome sequence of Roseovarius indicus B108T.</title>
        <authorList>
            <person name="Li G."/>
            <person name="Lai Q."/>
            <person name="Shao Z."/>
            <person name="Yan P."/>
        </authorList>
    </citation>
    <scope>NUCLEOTIDE SEQUENCE [LARGE SCALE GENOMIC DNA]</scope>
    <source>
        <strain evidence="5 7">B108</strain>
    </source>
</reference>
<dbReference type="InterPro" id="IPR044946">
    <property type="entry name" value="Restrct_endonuc_typeI_TRD_sf"/>
</dbReference>
<evidence type="ECO:0000256" key="2">
    <source>
        <dbReference type="ARBA" id="ARBA00022747"/>
    </source>
</evidence>
<organism evidence="5 7">
    <name type="scientific">Roseovarius indicus</name>
    <dbReference type="NCBI Taxonomy" id="540747"/>
    <lineage>
        <taxon>Bacteria</taxon>
        <taxon>Pseudomonadati</taxon>
        <taxon>Pseudomonadota</taxon>
        <taxon>Alphaproteobacteria</taxon>
        <taxon>Rhodobacterales</taxon>
        <taxon>Roseobacteraceae</taxon>
        <taxon>Roseovarius</taxon>
    </lineage>
</organism>
<dbReference type="CDD" id="cd16961">
    <property type="entry name" value="RMtype1_S_TRD-CR_like"/>
    <property type="match status" value="1"/>
</dbReference>
<dbReference type="REBASE" id="375228">
    <property type="entry name" value="S.Rin26383ORF1902P"/>
</dbReference>
<dbReference type="Pfam" id="PF01420">
    <property type="entry name" value="Methylase_S"/>
    <property type="match status" value="2"/>
</dbReference>
<name>A0A0T5PCF2_9RHOB</name>
<dbReference type="InterPro" id="IPR052021">
    <property type="entry name" value="Type-I_RS_S_subunit"/>
</dbReference>
<proteinExistence type="inferred from homology"/>
<dbReference type="InterPro" id="IPR000055">
    <property type="entry name" value="Restrct_endonuc_typeI_TRD"/>
</dbReference>
<keyword evidence="7" id="KW-1185">Reference proteome</keyword>
<reference evidence="6 8" key="2">
    <citation type="submission" date="2018-08" db="EMBL/GenBank/DDBJ databases">
        <title>Genetic Globetrotter - A new plasmid hitch-hiking vast phylogenetic and geographic distances.</title>
        <authorList>
            <person name="Vollmers J."/>
            <person name="Petersen J."/>
        </authorList>
    </citation>
    <scope>NUCLEOTIDE SEQUENCE [LARGE SCALE GENOMIC DNA]</scope>
    <source>
        <strain evidence="6 8">DSM 26383</strain>
    </source>
</reference>
<sequence>MNIAITPFFRTLGEVADVQIGPFGSLLHKADYIAGGIPVINPMHIAPDGIAADPEFSISDEKAASLKRYHLEAGEVIMGRRGEMGRCAVVLPEHAGMICGTGSMKIVPSPEKLIPEYLVHILRSPRARRELENAASGVTMLNLNATALKGLQISLPPLEEQRRIAGILDAADALRRRRREALALLDTLPGAIFAEMFGDPRDNPLGYPARKLSDLCSRITVGVVIKPASYYVDDGVPALRSVNVREGGFDLKDLKYFSQQTNDGPLKKSKMKKGDVVIVRTGQPGRAAVVDEEIAGANCIDMLIASPKEDELLPYFLEAFLNSDAGRQMALSNQTGQVQQHLNATALKGIDFITPPIEEQREFTRRLDEIRRAKENLTTHLGELETLFASLQSRAFAGDL</sequence>
<dbReference type="Proteomes" id="UP000325785">
    <property type="component" value="Chromosome"/>
</dbReference>
<keyword evidence="2" id="KW-0680">Restriction system</keyword>
<evidence type="ECO:0000256" key="3">
    <source>
        <dbReference type="ARBA" id="ARBA00023125"/>
    </source>
</evidence>
<protein>
    <submittedName>
        <fullName evidence="6">Type I restriction enzyme EcoKI specificity protein</fullName>
    </submittedName>
</protein>
<dbReference type="PANTHER" id="PTHR30408:SF12">
    <property type="entry name" value="TYPE I RESTRICTION ENZYME MJAVIII SPECIFICITY SUBUNIT"/>
    <property type="match status" value="1"/>
</dbReference>
<evidence type="ECO:0000313" key="6">
    <source>
        <dbReference type="EMBL" id="QEW26106.1"/>
    </source>
</evidence>
<dbReference type="EMBL" id="CP031598">
    <property type="protein sequence ID" value="QEW26106.1"/>
    <property type="molecule type" value="Genomic_DNA"/>
</dbReference>
<gene>
    <name evidence="6" type="primary">hsdS</name>
    <name evidence="6" type="ORF">RIdsm_01900</name>
    <name evidence="5" type="ORF">XM52_04615</name>
</gene>
<dbReference type="EMBL" id="LAXI01000002">
    <property type="protein sequence ID" value="KRS18962.1"/>
    <property type="molecule type" value="Genomic_DNA"/>
</dbReference>
<feature type="domain" description="Type I restriction modification DNA specificity" evidence="4">
    <location>
        <begin position="10"/>
        <end position="176"/>
    </location>
</feature>
<accession>A0A0T5PCF2</accession>
<dbReference type="PANTHER" id="PTHR30408">
    <property type="entry name" value="TYPE-1 RESTRICTION ENZYME ECOKI SPECIFICITY PROTEIN"/>
    <property type="match status" value="1"/>
</dbReference>
<dbReference type="PATRIC" id="fig|540747.5.peg.2495"/>
<keyword evidence="3" id="KW-0238">DNA-binding</keyword>
<evidence type="ECO:0000313" key="5">
    <source>
        <dbReference type="EMBL" id="KRS18962.1"/>
    </source>
</evidence>
<dbReference type="RefSeq" id="WP_057813752.1">
    <property type="nucleotide sequence ID" value="NZ_CP031598.1"/>
</dbReference>
<evidence type="ECO:0000313" key="8">
    <source>
        <dbReference type="Proteomes" id="UP000325785"/>
    </source>
</evidence>
<dbReference type="KEGG" id="rid:RIdsm_01900"/>
<evidence type="ECO:0000313" key="7">
    <source>
        <dbReference type="Proteomes" id="UP000051401"/>
    </source>
</evidence>
<dbReference type="SUPFAM" id="SSF116734">
    <property type="entry name" value="DNA methylase specificity domain"/>
    <property type="match status" value="2"/>
</dbReference>
<evidence type="ECO:0000256" key="1">
    <source>
        <dbReference type="ARBA" id="ARBA00010923"/>
    </source>
</evidence>
<comment type="similarity">
    <text evidence="1">Belongs to the type-I restriction system S methylase family.</text>
</comment>